<sequence length="319" mass="36732">MGTSAYCCRGHTRMSKLRKREISGNVMEANEKRKRGSSGMKADERKGKEPLDIQKGFPLRKSTRRRFSPPDESNKMVANMVTMEMLERMEAILESKLKQRDAKMESELLQRDEKMKSKLQLMYAVLKEAGKSTYLSQTPAELGILVKENAEVRDDCVPLAVNEKVANDIWGSRVEWNSLNDPGVRILEEKFNKMLKKVKWNQCKQEMVFTGHEREELSDQKQIDYTIYIKGKCHVASNVTALVSLYSFPDPGKRSKRPKYNCKAHVGHAIRRAISVLQSAGPVRKRIAVAITNLRCIQWYTVERAWSEDVWDMRVTVML</sequence>
<dbReference type="EMBL" id="JABFUD020000015">
    <property type="protein sequence ID" value="KAI5069651.1"/>
    <property type="molecule type" value="Genomic_DNA"/>
</dbReference>
<dbReference type="OrthoDB" id="2747778at2759"/>
<evidence type="ECO:0000313" key="3">
    <source>
        <dbReference type="Proteomes" id="UP000886520"/>
    </source>
</evidence>
<keyword evidence="3" id="KW-1185">Reference proteome</keyword>
<reference evidence="2" key="1">
    <citation type="submission" date="2021-01" db="EMBL/GenBank/DDBJ databases">
        <title>Adiantum capillus-veneris genome.</title>
        <authorList>
            <person name="Fang Y."/>
            <person name="Liao Q."/>
        </authorList>
    </citation>
    <scope>NUCLEOTIDE SEQUENCE</scope>
    <source>
        <strain evidence="2">H3</strain>
        <tissue evidence="2">Leaf</tissue>
    </source>
</reference>
<gene>
    <name evidence="2" type="ORF">GOP47_0015952</name>
</gene>
<name>A0A9D4UKQ1_ADICA</name>
<comment type="caution">
    <text evidence="2">The sequence shown here is derived from an EMBL/GenBank/DDBJ whole genome shotgun (WGS) entry which is preliminary data.</text>
</comment>
<feature type="region of interest" description="Disordered" evidence="1">
    <location>
        <begin position="28"/>
        <end position="49"/>
    </location>
</feature>
<dbReference type="Proteomes" id="UP000886520">
    <property type="component" value="Chromosome 15"/>
</dbReference>
<evidence type="ECO:0000313" key="2">
    <source>
        <dbReference type="EMBL" id="KAI5069651.1"/>
    </source>
</evidence>
<dbReference type="AlphaFoldDB" id="A0A9D4UKQ1"/>
<protein>
    <submittedName>
        <fullName evidence="2">Uncharacterized protein</fullName>
    </submittedName>
</protein>
<proteinExistence type="predicted"/>
<organism evidence="2 3">
    <name type="scientific">Adiantum capillus-veneris</name>
    <name type="common">Maidenhair fern</name>
    <dbReference type="NCBI Taxonomy" id="13818"/>
    <lineage>
        <taxon>Eukaryota</taxon>
        <taxon>Viridiplantae</taxon>
        <taxon>Streptophyta</taxon>
        <taxon>Embryophyta</taxon>
        <taxon>Tracheophyta</taxon>
        <taxon>Polypodiopsida</taxon>
        <taxon>Polypodiidae</taxon>
        <taxon>Polypodiales</taxon>
        <taxon>Pteridineae</taxon>
        <taxon>Pteridaceae</taxon>
        <taxon>Vittarioideae</taxon>
        <taxon>Adiantum</taxon>
    </lineage>
</organism>
<evidence type="ECO:0000256" key="1">
    <source>
        <dbReference type="SAM" id="MobiDB-lite"/>
    </source>
</evidence>
<accession>A0A9D4UKQ1</accession>